<reference evidence="1" key="1">
    <citation type="journal article" date="2021" name="New Phytol.">
        <title>Evolutionary innovations through gain and loss of genes in the ectomycorrhizal Boletales.</title>
        <authorList>
            <person name="Wu G."/>
            <person name="Miyauchi S."/>
            <person name="Morin E."/>
            <person name="Kuo A."/>
            <person name="Drula E."/>
            <person name="Varga T."/>
            <person name="Kohler A."/>
            <person name="Feng B."/>
            <person name="Cao Y."/>
            <person name="Lipzen A."/>
            <person name="Daum C."/>
            <person name="Hundley H."/>
            <person name="Pangilinan J."/>
            <person name="Johnson J."/>
            <person name="Barry K."/>
            <person name="LaButti K."/>
            <person name="Ng V."/>
            <person name="Ahrendt S."/>
            <person name="Min B."/>
            <person name="Choi I.G."/>
            <person name="Park H."/>
            <person name="Plett J.M."/>
            <person name="Magnuson J."/>
            <person name="Spatafora J.W."/>
            <person name="Nagy L.G."/>
            <person name="Henrissat B."/>
            <person name="Grigoriev I.V."/>
            <person name="Yang Z.L."/>
            <person name="Xu J."/>
            <person name="Martin F.M."/>
        </authorList>
    </citation>
    <scope>NUCLEOTIDE SEQUENCE</scope>
    <source>
        <strain evidence="1">KUC20120723A-06</strain>
    </source>
</reference>
<name>A0ACB8BNM3_9AGAM</name>
<evidence type="ECO:0000313" key="1">
    <source>
        <dbReference type="EMBL" id="KAH7927516.1"/>
    </source>
</evidence>
<protein>
    <submittedName>
        <fullName evidence="1">Uncharacterized protein</fullName>
    </submittedName>
</protein>
<organism evidence="1 2">
    <name type="scientific">Leucogyrophana mollusca</name>
    <dbReference type="NCBI Taxonomy" id="85980"/>
    <lineage>
        <taxon>Eukaryota</taxon>
        <taxon>Fungi</taxon>
        <taxon>Dikarya</taxon>
        <taxon>Basidiomycota</taxon>
        <taxon>Agaricomycotina</taxon>
        <taxon>Agaricomycetes</taxon>
        <taxon>Agaricomycetidae</taxon>
        <taxon>Boletales</taxon>
        <taxon>Boletales incertae sedis</taxon>
        <taxon>Leucogyrophana</taxon>
    </lineage>
</organism>
<evidence type="ECO:0000313" key="2">
    <source>
        <dbReference type="Proteomes" id="UP000790709"/>
    </source>
</evidence>
<accession>A0ACB8BNM3</accession>
<sequence>MRIRMSRRPPIILLAALGLPVICEMITALVPSSPPALTPSFSFLSSVMVLPLVIALLSSAIPRGGVDRSEAKPPRDFEKGTPSSGRVSSPTADTWPFPASLAHTPATAHDPHSPAKSTRTIATLPASLTLTLERQEHARASMEGVHCPGVHHRLAVALVVAQLAAVTAGATELGFVLNKVSALSVVHAVCVIIWTICVMLCIFLLPIPPLRSLSLTQTGPELPSAPEIIPKPPTLVTRARNKSTTSIRERKQSISPPFNSDSASDFLSLHDPFASPPPPPPPPPSVRSSWTQDKDNVRLPIV</sequence>
<comment type="caution">
    <text evidence="1">The sequence shown here is derived from an EMBL/GenBank/DDBJ whole genome shotgun (WGS) entry which is preliminary data.</text>
</comment>
<dbReference type="Proteomes" id="UP000790709">
    <property type="component" value="Unassembled WGS sequence"/>
</dbReference>
<dbReference type="EMBL" id="MU266365">
    <property type="protein sequence ID" value="KAH7927516.1"/>
    <property type="molecule type" value="Genomic_DNA"/>
</dbReference>
<keyword evidence="2" id="KW-1185">Reference proteome</keyword>
<proteinExistence type="predicted"/>
<gene>
    <name evidence="1" type="ORF">BV22DRAFT_271709</name>
</gene>